<dbReference type="GO" id="GO:0009507">
    <property type="term" value="C:chloroplast"/>
    <property type="evidence" value="ECO:0007669"/>
    <property type="project" value="EnsemblPlants"/>
</dbReference>
<dbReference type="Pfam" id="PF02620">
    <property type="entry name" value="YceD"/>
    <property type="match status" value="1"/>
</dbReference>
<name>A0A9I9DB02_CUCME</name>
<evidence type="ECO:0000313" key="1">
    <source>
        <dbReference type="EnsemblPlants" id="MELO3C015985.2.1"/>
    </source>
</evidence>
<organism evidence="1">
    <name type="scientific">Cucumis melo</name>
    <name type="common">Muskmelon</name>
    <dbReference type="NCBI Taxonomy" id="3656"/>
    <lineage>
        <taxon>Eukaryota</taxon>
        <taxon>Viridiplantae</taxon>
        <taxon>Streptophyta</taxon>
        <taxon>Embryophyta</taxon>
        <taxon>Tracheophyta</taxon>
        <taxon>Spermatophyta</taxon>
        <taxon>Magnoliopsida</taxon>
        <taxon>eudicotyledons</taxon>
        <taxon>Gunneridae</taxon>
        <taxon>Pentapetalae</taxon>
        <taxon>rosids</taxon>
        <taxon>fabids</taxon>
        <taxon>Cucurbitales</taxon>
        <taxon>Cucurbitaceae</taxon>
        <taxon>Benincaseae</taxon>
        <taxon>Cucumis</taxon>
    </lineage>
</organism>
<accession>A0A9I9DB02</accession>
<dbReference type="EnsemblPlants" id="MELO3C015985.2.1">
    <property type="protein sequence ID" value="MELO3C015985.2.1"/>
    <property type="gene ID" value="MELO3C015985.2"/>
</dbReference>
<dbReference type="PANTHER" id="PTHR34374">
    <property type="entry name" value="LARGE RIBOSOMAL RNA SUBUNIT ACCUMULATION PROTEIN YCED HOMOLOG 1, CHLOROPLASTIC"/>
    <property type="match status" value="1"/>
</dbReference>
<protein>
    <submittedName>
        <fullName evidence="1">Uncharacterized protein</fullName>
    </submittedName>
</protein>
<dbReference type="Gramene" id="MELO3C015985.2.1">
    <property type="protein sequence ID" value="MELO3C015985.2.1"/>
    <property type="gene ID" value="MELO3C015985.2"/>
</dbReference>
<reference evidence="1" key="1">
    <citation type="submission" date="2023-03" db="UniProtKB">
        <authorList>
            <consortium name="EnsemblPlants"/>
        </authorList>
    </citation>
    <scope>IDENTIFICATION</scope>
</reference>
<dbReference type="AlphaFoldDB" id="A0A9I9DB02"/>
<dbReference type="InterPro" id="IPR003772">
    <property type="entry name" value="YceD"/>
</dbReference>
<sequence>MREEKSFHEFSHWIKFFRGASSKFPPFSRTSGWDSFRLTSLADYIKFAGTVLFVSTEIPLPTFCPHSFKMLATFPTSSVVSSSHSKEFINVFYFESKGNVSFNSHFRVPWRFMRNIQPSLGDPCIKMKSTSIKCVKPTYQSLFEDNSIITDWGDQEGDIEEMSSPWEGAVIYKRNSSVSHVEYCTTLERLGLEKLSTDVSKSRASTMGLRVTKDVKDYPFGTPVQISVDVTRKDKKLRLDGIVKTVITLNCYRCCEPAPECIFSNFSILLSEEPIEEPDVINMGIISGQDIFKTDNGNSDEDDEESVDLDDQLYFPPVDKEIDISKNIRDILHLEITMNVICNPGCKAITYGNFPTGNLGYQDITILAINKNENTERDGPRKLIASFAVPGSRSAKVILFTKSEAAIDASCKAKGIVLAASSEPSSQKKGTVTVKSRAGEAIERI</sequence>
<dbReference type="PANTHER" id="PTHR34374:SF1">
    <property type="entry name" value="LARGE RIBOSOMAL RNA SUBUNIT ACCUMULATION PROTEIN YCED HOMOLOG 1, CHLOROPLASTIC"/>
    <property type="match status" value="1"/>
</dbReference>
<proteinExistence type="predicted"/>